<dbReference type="GO" id="GO:0005737">
    <property type="term" value="C:cytoplasm"/>
    <property type="evidence" value="ECO:0007669"/>
    <property type="project" value="UniProtKB-SubCell"/>
</dbReference>
<dbReference type="Proteomes" id="UP000184310">
    <property type="component" value="Unassembled WGS sequence"/>
</dbReference>
<keyword evidence="8 12" id="KW-0413">Isomerase</keyword>
<dbReference type="HAMAP" id="MF_00303">
    <property type="entry name" value="Trigger_factor_Tig"/>
    <property type="match status" value="1"/>
</dbReference>
<comment type="subcellular location">
    <subcellularLocation>
        <location evidence="12">Cytoplasm</location>
    </subcellularLocation>
    <text evidence="12">About half TF is bound to the ribosome near the polypeptide exit tunnel while the other half is free in the cytoplasm.</text>
</comment>
<dbReference type="AlphaFoldDB" id="A0A1M6EJB9"/>
<dbReference type="InterPro" id="IPR046357">
    <property type="entry name" value="PPIase_dom_sf"/>
</dbReference>
<evidence type="ECO:0000256" key="11">
    <source>
        <dbReference type="ARBA" id="ARBA00029986"/>
    </source>
</evidence>
<evidence type="ECO:0000256" key="6">
    <source>
        <dbReference type="ARBA" id="ARBA00023110"/>
    </source>
</evidence>
<evidence type="ECO:0000256" key="7">
    <source>
        <dbReference type="ARBA" id="ARBA00023186"/>
    </source>
</evidence>
<gene>
    <name evidence="12" type="primary">tig</name>
    <name evidence="16" type="ORF">SAMN02745163_00867</name>
</gene>
<dbReference type="Pfam" id="PF05697">
    <property type="entry name" value="Trigger_N"/>
    <property type="match status" value="1"/>
</dbReference>
<name>A0A1M6EJB9_9CLOT</name>
<evidence type="ECO:0000259" key="15">
    <source>
        <dbReference type="PROSITE" id="PS50059"/>
    </source>
</evidence>
<evidence type="ECO:0000256" key="9">
    <source>
        <dbReference type="ARBA" id="ARBA00023306"/>
    </source>
</evidence>
<keyword evidence="12" id="KW-0963">Cytoplasm</keyword>
<dbReference type="GO" id="GO:0015031">
    <property type="term" value="P:protein transport"/>
    <property type="evidence" value="ECO:0007669"/>
    <property type="project" value="UniProtKB-UniRule"/>
</dbReference>
<dbReference type="GO" id="GO:0044183">
    <property type="term" value="F:protein folding chaperone"/>
    <property type="evidence" value="ECO:0007669"/>
    <property type="project" value="TreeGrafter"/>
</dbReference>
<dbReference type="EC" id="5.2.1.8" evidence="3 12"/>
<dbReference type="RefSeq" id="WP_072985451.1">
    <property type="nucleotide sequence ID" value="NZ_FQZB01000005.1"/>
</dbReference>
<dbReference type="InterPro" id="IPR008881">
    <property type="entry name" value="Trigger_fac_ribosome-bd_bac"/>
</dbReference>
<evidence type="ECO:0000256" key="14">
    <source>
        <dbReference type="RuleBase" id="RU003914"/>
    </source>
</evidence>
<dbReference type="GO" id="GO:0043335">
    <property type="term" value="P:protein unfolding"/>
    <property type="evidence" value="ECO:0007669"/>
    <property type="project" value="TreeGrafter"/>
</dbReference>
<dbReference type="InterPro" id="IPR037041">
    <property type="entry name" value="Trigger_fac_C_sf"/>
</dbReference>
<reference evidence="16 17" key="1">
    <citation type="submission" date="2016-11" db="EMBL/GenBank/DDBJ databases">
        <authorList>
            <person name="Jaros S."/>
            <person name="Januszkiewicz K."/>
            <person name="Wedrychowicz H."/>
        </authorList>
    </citation>
    <scope>NUCLEOTIDE SEQUENCE [LARGE SCALE GENOMIC DNA]</scope>
    <source>
        <strain evidence="16 17">DSM 21758</strain>
    </source>
</reference>
<dbReference type="InterPro" id="IPR008880">
    <property type="entry name" value="Trigger_fac_C"/>
</dbReference>
<dbReference type="PANTHER" id="PTHR30560:SF3">
    <property type="entry name" value="TRIGGER FACTOR-LIKE PROTEIN TIG, CHLOROPLASTIC"/>
    <property type="match status" value="1"/>
</dbReference>
<keyword evidence="9 12" id="KW-0131">Cell cycle</keyword>
<accession>A0A1M6EJB9</accession>
<evidence type="ECO:0000256" key="5">
    <source>
        <dbReference type="ARBA" id="ARBA00022618"/>
    </source>
</evidence>
<dbReference type="Pfam" id="PF00254">
    <property type="entry name" value="FKBP_C"/>
    <property type="match status" value="1"/>
</dbReference>
<dbReference type="EMBL" id="FQZB01000005">
    <property type="protein sequence ID" value="SHI85564.1"/>
    <property type="molecule type" value="Genomic_DNA"/>
</dbReference>
<dbReference type="PANTHER" id="PTHR30560">
    <property type="entry name" value="TRIGGER FACTOR CHAPERONE AND PEPTIDYL-PROLYL CIS/TRANS ISOMERASE"/>
    <property type="match status" value="1"/>
</dbReference>
<dbReference type="Pfam" id="PF05698">
    <property type="entry name" value="Trigger_C"/>
    <property type="match status" value="1"/>
</dbReference>
<feature type="domain" description="PPIase FKBP-type" evidence="15">
    <location>
        <begin position="163"/>
        <end position="248"/>
    </location>
</feature>
<keyword evidence="7 12" id="KW-0143">Chaperone</keyword>
<dbReference type="GO" id="GO:0051083">
    <property type="term" value="P:'de novo' cotranslational protein folding"/>
    <property type="evidence" value="ECO:0007669"/>
    <property type="project" value="TreeGrafter"/>
</dbReference>
<dbReference type="FunFam" id="3.10.50.40:FF:000001">
    <property type="entry name" value="Trigger factor"/>
    <property type="match status" value="1"/>
</dbReference>
<organism evidence="16 17">
    <name type="scientific">Clostridium cavendishii DSM 21758</name>
    <dbReference type="NCBI Taxonomy" id="1121302"/>
    <lineage>
        <taxon>Bacteria</taxon>
        <taxon>Bacillati</taxon>
        <taxon>Bacillota</taxon>
        <taxon>Clostridia</taxon>
        <taxon>Eubacteriales</taxon>
        <taxon>Clostridiaceae</taxon>
        <taxon>Clostridium</taxon>
    </lineage>
</organism>
<dbReference type="InterPro" id="IPR036611">
    <property type="entry name" value="Trigger_fac_ribosome-bd_sf"/>
</dbReference>
<dbReference type="SUPFAM" id="SSF109998">
    <property type="entry name" value="Triger factor/SurA peptide-binding domain-like"/>
    <property type="match status" value="1"/>
</dbReference>
<evidence type="ECO:0000256" key="3">
    <source>
        <dbReference type="ARBA" id="ARBA00013194"/>
    </source>
</evidence>
<comment type="similarity">
    <text evidence="2 12 14">Belongs to the FKBP-type PPIase family. Tig subfamily.</text>
</comment>
<dbReference type="OrthoDB" id="9767721at2"/>
<sequence length="430" mass="48854">MEVKMEKIEVNVVKFEVKVEAAKFNEALNKAFKKSAHRFNVPGFRKGKVPMAMVKKYYGVEVLFEEALNICIDETYPQVIKDNAIRPVDYPQIEVVDLGEGKDLVYTAKVTVYPEVELGEYKAVEVKKVSYEVSEEEISKQLKAMQEKNARVETKTEGTVENGNIAVIDFKGFVDDVAFEGGEGFDYPLEIGSGTFIGDFEPQLVGLKVGENKEVNVTFPENYGKEELNGKAAKFEVTVKEIKVKELPELDDEFAKEVSEFDTIEEVKADIEKKVKEQNDAREKSEFEEAVVNKVVDNAKVQIPEVMIEKEVDAMIKDLEQRLKYQGLTLEQYYQFTGNDNEKMKSFMKERAERKVKTDLVLDAVTKAEKMEVTEEELKAKALEVAKMYSAGEEEKMVELILNAQKEMLKLDALTAKTVKFLVENAKVTE</sequence>
<dbReference type="InterPro" id="IPR001179">
    <property type="entry name" value="PPIase_FKBP_dom"/>
</dbReference>
<dbReference type="PIRSF" id="PIRSF003095">
    <property type="entry name" value="Trigger_factor"/>
    <property type="match status" value="1"/>
</dbReference>
<evidence type="ECO:0000313" key="17">
    <source>
        <dbReference type="Proteomes" id="UP000184310"/>
    </source>
</evidence>
<evidence type="ECO:0000256" key="8">
    <source>
        <dbReference type="ARBA" id="ARBA00023235"/>
    </source>
</evidence>
<keyword evidence="6 12" id="KW-0697">Rotamase</keyword>
<dbReference type="NCBIfam" id="TIGR00115">
    <property type="entry name" value="tig"/>
    <property type="match status" value="1"/>
</dbReference>
<dbReference type="GO" id="GO:0051301">
    <property type="term" value="P:cell division"/>
    <property type="evidence" value="ECO:0007669"/>
    <property type="project" value="UniProtKB-KW"/>
</dbReference>
<evidence type="ECO:0000256" key="10">
    <source>
        <dbReference type="ARBA" id="ARBA00024849"/>
    </source>
</evidence>
<dbReference type="Gene3D" id="3.10.50.40">
    <property type="match status" value="1"/>
</dbReference>
<dbReference type="PROSITE" id="PS50059">
    <property type="entry name" value="FKBP_PPIASE"/>
    <property type="match status" value="1"/>
</dbReference>
<evidence type="ECO:0000256" key="13">
    <source>
        <dbReference type="PROSITE-ProRule" id="PRU00277"/>
    </source>
</evidence>
<dbReference type="GO" id="GO:0003755">
    <property type="term" value="F:peptidyl-prolyl cis-trans isomerase activity"/>
    <property type="evidence" value="ECO:0007669"/>
    <property type="project" value="UniProtKB-UniRule"/>
</dbReference>
<evidence type="ECO:0000313" key="16">
    <source>
        <dbReference type="EMBL" id="SHI85564.1"/>
    </source>
</evidence>
<proteinExistence type="inferred from homology"/>
<dbReference type="STRING" id="1121302.SAMN02745163_00867"/>
<evidence type="ECO:0000256" key="4">
    <source>
        <dbReference type="ARBA" id="ARBA00016902"/>
    </source>
</evidence>
<protein>
    <recommendedName>
        <fullName evidence="4 12">Trigger factor</fullName>
        <shortName evidence="12">TF</shortName>
        <ecNumber evidence="3 12">5.2.1.8</ecNumber>
    </recommendedName>
    <alternativeName>
        <fullName evidence="11 12">PPIase</fullName>
    </alternativeName>
</protein>
<keyword evidence="5 12" id="KW-0132">Cell division</keyword>
<dbReference type="InterPro" id="IPR005215">
    <property type="entry name" value="Trig_fac"/>
</dbReference>
<dbReference type="Gene3D" id="1.10.3120.10">
    <property type="entry name" value="Trigger factor, C-terminal domain"/>
    <property type="match status" value="1"/>
</dbReference>
<keyword evidence="17" id="KW-1185">Reference proteome</keyword>
<comment type="catalytic activity">
    <reaction evidence="1 12 13">
        <text>[protein]-peptidylproline (omega=180) = [protein]-peptidylproline (omega=0)</text>
        <dbReference type="Rhea" id="RHEA:16237"/>
        <dbReference type="Rhea" id="RHEA-COMP:10747"/>
        <dbReference type="Rhea" id="RHEA-COMP:10748"/>
        <dbReference type="ChEBI" id="CHEBI:83833"/>
        <dbReference type="ChEBI" id="CHEBI:83834"/>
        <dbReference type="EC" id="5.2.1.8"/>
    </reaction>
</comment>
<evidence type="ECO:0000256" key="2">
    <source>
        <dbReference type="ARBA" id="ARBA00005464"/>
    </source>
</evidence>
<dbReference type="GO" id="GO:0043022">
    <property type="term" value="F:ribosome binding"/>
    <property type="evidence" value="ECO:0007669"/>
    <property type="project" value="TreeGrafter"/>
</dbReference>
<dbReference type="SUPFAM" id="SSF54534">
    <property type="entry name" value="FKBP-like"/>
    <property type="match status" value="1"/>
</dbReference>
<dbReference type="SUPFAM" id="SSF102735">
    <property type="entry name" value="Trigger factor ribosome-binding domain"/>
    <property type="match status" value="1"/>
</dbReference>
<comment type="domain">
    <text evidence="12">Consists of 3 domains; the N-terminus binds the ribosome, the middle domain has PPIase activity, while the C-terminus has intrinsic chaperone activity on its own.</text>
</comment>
<dbReference type="InterPro" id="IPR027304">
    <property type="entry name" value="Trigger_fact/SurA_dom_sf"/>
</dbReference>
<evidence type="ECO:0000256" key="12">
    <source>
        <dbReference type="HAMAP-Rule" id="MF_00303"/>
    </source>
</evidence>
<comment type="function">
    <text evidence="10 12">Involved in protein export. Acts as a chaperone by maintaining the newly synthesized protein in an open conformation. Functions as a peptidyl-prolyl cis-trans isomerase.</text>
</comment>
<dbReference type="Gene3D" id="3.30.70.1050">
    <property type="entry name" value="Trigger factor ribosome-binding domain"/>
    <property type="match status" value="1"/>
</dbReference>
<evidence type="ECO:0000256" key="1">
    <source>
        <dbReference type="ARBA" id="ARBA00000971"/>
    </source>
</evidence>